<evidence type="ECO:0000313" key="17">
    <source>
        <dbReference type="Proteomes" id="UP000001514"/>
    </source>
</evidence>
<keyword evidence="17" id="KW-1185">Reference proteome</keyword>
<dbReference type="Proteomes" id="UP000001514">
    <property type="component" value="Unassembled WGS sequence"/>
</dbReference>
<keyword evidence="7" id="KW-0677">Repeat</keyword>
<dbReference type="PRINTS" id="PR00019">
    <property type="entry name" value="LEURICHRPT"/>
</dbReference>
<dbReference type="FunFam" id="3.80.10.10:FF:000077">
    <property type="entry name" value="LRR receptor-like serine/threonine-protein kinase ERL1"/>
    <property type="match status" value="1"/>
</dbReference>
<dbReference type="InterPro" id="IPR032675">
    <property type="entry name" value="LRR_dom_sf"/>
</dbReference>
<dbReference type="SMART" id="SM00220">
    <property type="entry name" value="S_TKc"/>
    <property type="match status" value="1"/>
</dbReference>
<dbReference type="PROSITE" id="PS50011">
    <property type="entry name" value="PROTEIN_KINASE_DOM"/>
    <property type="match status" value="1"/>
</dbReference>
<dbReference type="PANTHER" id="PTHR48056:SF81">
    <property type="entry name" value="RECEPTOR PROTEIN-TYROSINE KINASE CEPR1"/>
    <property type="match status" value="1"/>
</dbReference>
<evidence type="ECO:0000313" key="16">
    <source>
        <dbReference type="EMBL" id="EFJ23638.1"/>
    </source>
</evidence>
<dbReference type="Gene3D" id="1.10.510.10">
    <property type="entry name" value="Transferase(Phosphotransferase) domain 1"/>
    <property type="match status" value="1"/>
</dbReference>
<keyword evidence="11 14" id="KW-0472">Membrane</keyword>
<dbReference type="InterPro" id="IPR008271">
    <property type="entry name" value="Ser/Thr_kinase_AS"/>
</dbReference>
<keyword evidence="10 14" id="KW-1133">Transmembrane helix</keyword>
<dbReference type="EMBL" id="GL377592">
    <property type="protein sequence ID" value="EFJ23638.1"/>
    <property type="molecule type" value="Genomic_DNA"/>
</dbReference>
<keyword evidence="3" id="KW-0433">Leucine-rich repeat</keyword>
<dbReference type="GO" id="GO:0004672">
    <property type="term" value="F:protein kinase activity"/>
    <property type="evidence" value="ECO:0007669"/>
    <property type="project" value="InterPro"/>
</dbReference>
<dbReference type="Pfam" id="PF13855">
    <property type="entry name" value="LRR_8"/>
    <property type="match status" value="3"/>
</dbReference>
<gene>
    <name evidence="16" type="ORF">SELMODRAFT_30410</name>
</gene>
<comment type="subcellular location">
    <subcellularLocation>
        <location evidence="1">Membrane</location>
        <topology evidence="1">Single-pass type I membrane protein</topology>
    </subcellularLocation>
</comment>
<evidence type="ECO:0000256" key="8">
    <source>
        <dbReference type="ARBA" id="ARBA00022741"/>
    </source>
</evidence>
<evidence type="ECO:0000256" key="11">
    <source>
        <dbReference type="ARBA" id="ARBA00023136"/>
    </source>
</evidence>
<dbReference type="eggNOG" id="ENOG502QPT1">
    <property type="taxonomic scope" value="Eukaryota"/>
</dbReference>
<dbReference type="HOGENOM" id="CLU_000288_22_1_1"/>
<dbReference type="OMA" id="KCARGAN"/>
<dbReference type="Gramene" id="EFJ23638">
    <property type="protein sequence ID" value="EFJ23638"/>
    <property type="gene ID" value="SELMODRAFT_30410"/>
</dbReference>
<dbReference type="Pfam" id="PF00069">
    <property type="entry name" value="Pkinase"/>
    <property type="match status" value="1"/>
</dbReference>
<keyword evidence="8" id="KW-0547">Nucleotide-binding</keyword>
<dbReference type="SUPFAM" id="SSF52058">
    <property type="entry name" value="L domain-like"/>
    <property type="match status" value="2"/>
</dbReference>
<dbReference type="InParanoid" id="D8RWB2"/>
<evidence type="ECO:0000256" key="12">
    <source>
        <dbReference type="ARBA" id="ARBA00023170"/>
    </source>
</evidence>
<dbReference type="GO" id="GO:0016020">
    <property type="term" value="C:membrane"/>
    <property type="evidence" value="ECO:0007669"/>
    <property type="project" value="UniProtKB-SubCell"/>
</dbReference>
<dbReference type="GO" id="GO:0005524">
    <property type="term" value="F:ATP binding"/>
    <property type="evidence" value="ECO:0007669"/>
    <property type="project" value="UniProtKB-KW"/>
</dbReference>
<accession>D8RWB2</accession>
<dbReference type="FunFam" id="3.80.10.10:FF:000095">
    <property type="entry name" value="LRR receptor-like serine/threonine-protein kinase GSO1"/>
    <property type="match status" value="1"/>
</dbReference>
<evidence type="ECO:0000256" key="9">
    <source>
        <dbReference type="ARBA" id="ARBA00022840"/>
    </source>
</evidence>
<dbReference type="FunFam" id="1.10.510.10:FF:000388">
    <property type="entry name" value="Leucine-rich repeat receptor-like tyrosine-protein kinase PXC3"/>
    <property type="match status" value="1"/>
</dbReference>
<dbReference type="InterPro" id="IPR050647">
    <property type="entry name" value="Plant_LRR-RLKs"/>
</dbReference>
<organism evidence="17">
    <name type="scientific">Selaginella moellendorffii</name>
    <name type="common">Spikemoss</name>
    <dbReference type="NCBI Taxonomy" id="88036"/>
    <lineage>
        <taxon>Eukaryota</taxon>
        <taxon>Viridiplantae</taxon>
        <taxon>Streptophyta</taxon>
        <taxon>Embryophyta</taxon>
        <taxon>Tracheophyta</taxon>
        <taxon>Lycopodiopsida</taxon>
        <taxon>Selaginellales</taxon>
        <taxon>Selaginellaceae</taxon>
        <taxon>Selaginella</taxon>
    </lineage>
</organism>
<evidence type="ECO:0000256" key="14">
    <source>
        <dbReference type="SAM" id="Phobius"/>
    </source>
</evidence>
<dbReference type="Gene3D" id="3.80.10.10">
    <property type="entry name" value="Ribonuclease Inhibitor"/>
    <property type="match status" value="3"/>
</dbReference>
<dbReference type="InterPro" id="IPR003591">
    <property type="entry name" value="Leu-rich_rpt_typical-subtyp"/>
</dbReference>
<dbReference type="InterPro" id="IPR000719">
    <property type="entry name" value="Prot_kinase_dom"/>
</dbReference>
<dbReference type="AlphaFoldDB" id="D8RWB2"/>
<dbReference type="OrthoDB" id="544199at2759"/>
<evidence type="ECO:0000256" key="7">
    <source>
        <dbReference type="ARBA" id="ARBA00022737"/>
    </source>
</evidence>
<dbReference type="InterPro" id="IPR011009">
    <property type="entry name" value="Kinase-like_dom_sf"/>
</dbReference>
<keyword evidence="12" id="KW-0675">Receptor</keyword>
<dbReference type="FunFam" id="3.80.10.10:FF:000383">
    <property type="entry name" value="Leucine-rich repeat receptor protein kinase EMS1"/>
    <property type="match status" value="2"/>
</dbReference>
<feature type="domain" description="Protein kinase" evidence="15">
    <location>
        <begin position="667"/>
        <end position="935"/>
    </location>
</feature>
<evidence type="ECO:0000256" key="6">
    <source>
        <dbReference type="ARBA" id="ARBA00022729"/>
    </source>
</evidence>
<keyword evidence="9" id="KW-0067">ATP-binding</keyword>
<dbReference type="PROSITE" id="PS51450">
    <property type="entry name" value="LRR"/>
    <property type="match status" value="1"/>
</dbReference>
<dbReference type="Pfam" id="PF00560">
    <property type="entry name" value="LRR_1"/>
    <property type="match status" value="3"/>
</dbReference>
<name>D8RWB2_SELML</name>
<comment type="similarity">
    <text evidence="2">Belongs to the protein kinase superfamily. Ser/Thr protein kinase family.</text>
</comment>
<dbReference type="PANTHER" id="PTHR48056">
    <property type="entry name" value="LRR RECEPTOR-LIKE SERINE/THREONINE-PROTEIN KINASE-RELATED"/>
    <property type="match status" value="1"/>
</dbReference>
<evidence type="ECO:0000256" key="3">
    <source>
        <dbReference type="ARBA" id="ARBA00022614"/>
    </source>
</evidence>
<feature type="non-terminal residue" evidence="16">
    <location>
        <position position="1"/>
    </location>
</feature>
<evidence type="ECO:0000256" key="5">
    <source>
        <dbReference type="ARBA" id="ARBA00022692"/>
    </source>
</evidence>
<protein>
    <recommendedName>
        <fullName evidence="15">Protein kinase domain-containing protein</fullName>
    </recommendedName>
</protein>
<dbReference type="InterPro" id="IPR001611">
    <property type="entry name" value="Leu-rich_rpt"/>
</dbReference>
<dbReference type="Gene3D" id="3.30.200.20">
    <property type="entry name" value="Phosphorylase Kinase, domain 1"/>
    <property type="match status" value="1"/>
</dbReference>
<evidence type="ECO:0000256" key="2">
    <source>
        <dbReference type="ARBA" id="ARBA00008684"/>
    </source>
</evidence>
<keyword evidence="6" id="KW-0732">Signal</keyword>
<sequence length="936" mass="101791">DGSVLLELRSNLTDPLGSLRDWNRSTSYCSWQGIRCRNGTGTVTGISLSGRSLQGVISPAIGRLLGLQALDLSRNSISGFIPSEITSCTQLTDINLSQNSLTGTIPQRLDLLPNLTSLRLFMNRLQGSIPASIGSLRLLTRLRVDDNELDGFIPSEIGNCSSLTFFQVYNNRLRGGVPATIGRLQRLTHLALYNNRLSGPLPRELGGCIALKRLTINRNLFQGQIPSELGRLVNLNEFQASSCNFTGSLPVELGSLSSLSSLDVSRNRLSGELPLGLGSTWRQMLSLNLSSNNITGSVPDSFGAMVTLDALDLSLNSFTGELPLRIGLLSSLSVLSLSGNRFQGPLPPALGMTSDLRVLNASNNRFSGGLPPRLCSSGNLSLVDLSNNRIEGTLLTVENCSSLQTLVVSNNFISGSFPQFQSLRLEVLDLSMNQMGGQLSLSNELEHLKSLLLGSNRFSGPMPNDFYRLPVLEALNVSRNLFQGSLPTLLSLTGLHTLDLSHNNISDTIPGYFSTFTSLTVLDISSNSFSGPIPPSLGELRSLDQFNFSNNQLSGEIPQITLFTGASPSVFMNNLNLCGPPLASCGSQPPAGTSPATPRSRRRRSAGRTVGLVFLVLGGVFLAATAIFLLCAYRALKRKKSTVMQENKFADRVPTLYTEIEKATEGFSDGNVIGTGPYGSVFRGIFAWEKILAVKVVRTEQDADDTKNTYYYTSAARKLNRIRHPNVVKLEDFLVYKGAKIFLYEYMPNKSLAEALHRPSGPKLHWNTRYKIAVGAAQGLSYLHHQYSIVHCDIKSNNVLLDSAFGARIADVGLAKLIGDSRNLSCLNRSFGYTAPESAKVSQKADVYSFGVVLLELLTGKRPMMEDGTSLVSWVRNSIADDQPLSDIVDPILRNVNGPFQEEISSVFKIALISTDPSPARRPSMKDIVEVLSRIR</sequence>
<dbReference type="SUPFAM" id="SSF56112">
    <property type="entry name" value="Protein kinase-like (PK-like)"/>
    <property type="match status" value="1"/>
</dbReference>
<evidence type="ECO:0000256" key="1">
    <source>
        <dbReference type="ARBA" id="ARBA00004479"/>
    </source>
</evidence>
<evidence type="ECO:0000256" key="10">
    <source>
        <dbReference type="ARBA" id="ARBA00022989"/>
    </source>
</evidence>
<dbReference type="KEGG" id="smo:SELMODRAFT_30410"/>
<evidence type="ECO:0000256" key="4">
    <source>
        <dbReference type="ARBA" id="ARBA00022679"/>
    </source>
</evidence>
<keyword evidence="13" id="KW-0325">Glycoprotein</keyword>
<feature type="transmembrane region" description="Helical" evidence="14">
    <location>
        <begin position="610"/>
        <end position="636"/>
    </location>
</feature>
<dbReference type="SMART" id="SM00369">
    <property type="entry name" value="LRR_TYP"/>
    <property type="match status" value="8"/>
</dbReference>
<dbReference type="Pfam" id="PF08263">
    <property type="entry name" value="LRRNT_2"/>
    <property type="match status" value="1"/>
</dbReference>
<keyword evidence="5 14" id="KW-0812">Transmembrane</keyword>
<dbReference type="PROSITE" id="PS00108">
    <property type="entry name" value="PROTEIN_KINASE_ST"/>
    <property type="match status" value="1"/>
</dbReference>
<reference evidence="16 17" key="1">
    <citation type="journal article" date="2011" name="Science">
        <title>The Selaginella genome identifies genetic changes associated with the evolution of vascular plants.</title>
        <authorList>
            <person name="Banks J.A."/>
            <person name="Nishiyama T."/>
            <person name="Hasebe M."/>
            <person name="Bowman J.L."/>
            <person name="Gribskov M."/>
            <person name="dePamphilis C."/>
            <person name="Albert V.A."/>
            <person name="Aono N."/>
            <person name="Aoyama T."/>
            <person name="Ambrose B.A."/>
            <person name="Ashton N.W."/>
            <person name="Axtell M.J."/>
            <person name="Barker E."/>
            <person name="Barker M.S."/>
            <person name="Bennetzen J.L."/>
            <person name="Bonawitz N.D."/>
            <person name="Chapple C."/>
            <person name="Cheng C."/>
            <person name="Correa L.G."/>
            <person name="Dacre M."/>
            <person name="DeBarry J."/>
            <person name="Dreyer I."/>
            <person name="Elias M."/>
            <person name="Engstrom E.M."/>
            <person name="Estelle M."/>
            <person name="Feng L."/>
            <person name="Finet C."/>
            <person name="Floyd S.K."/>
            <person name="Frommer W.B."/>
            <person name="Fujita T."/>
            <person name="Gramzow L."/>
            <person name="Gutensohn M."/>
            <person name="Harholt J."/>
            <person name="Hattori M."/>
            <person name="Heyl A."/>
            <person name="Hirai T."/>
            <person name="Hiwatashi Y."/>
            <person name="Ishikawa M."/>
            <person name="Iwata M."/>
            <person name="Karol K.G."/>
            <person name="Koehler B."/>
            <person name="Kolukisaoglu U."/>
            <person name="Kubo M."/>
            <person name="Kurata T."/>
            <person name="Lalonde S."/>
            <person name="Li K."/>
            <person name="Li Y."/>
            <person name="Litt A."/>
            <person name="Lyons E."/>
            <person name="Manning G."/>
            <person name="Maruyama T."/>
            <person name="Michael T.P."/>
            <person name="Mikami K."/>
            <person name="Miyazaki S."/>
            <person name="Morinaga S."/>
            <person name="Murata T."/>
            <person name="Mueller-Roeber B."/>
            <person name="Nelson D.R."/>
            <person name="Obara M."/>
            <person name="Oguri Y."/>
            <person name="Olmstead R.G."/>
            <person name="Onodera N."/>
            <person name="Petersen B.L."/>
            <person name="Pils B."/>
            <person name="Prigge M."/>
            <person name="Rensing S.A."/>
            <person name="Riano-Pachon D.M."/>
            <person name="Roberts A.W."/>
            <person name="Sato Y."/>
            <person name="Scheller H.V."/>
            <person name="Schulz B."/>
            <person name="Schulz C."/>
            <person name="Shakirov E.V."/>
            <person name="Shibagaki N."/>
            <person name="Shinohara N."/>
            <person name="Shippen D.E."/>
            <person name="Soerensen I."/>
            <person name="Sotooka R."/>
            <person name="Sugimoto N."/>
            <person name="Sugita M."/>
            <person name="Sumikawa N."/>
            <person name="Tanurdzic M."/>
            <person name="Theissen G."/>
            <person name="Ulvskov P."/>
            <person name="Wakazuki S."/>
            <person name="Weng J.K."/>
            <person name="Willats W.W."/>
            <person name="Wipf D."/>
            <person name="Wolf P.G."/>
            <person name="Yang L."/>
            <person name="Zimmer A.D."/>
            <person name="Zhu Q."/>
            <person name="Mitros T."/>
            <person name="Hellsten U."/>
            <person name="Loque D."/>
            <person name="Otillar R."/>
            <person name="Salamov A."/>
            <person name="Schmutz J."/>
            <person name="Shapiro H."/>
            <person name="Lindquist E."/>
            <person name="Lucas S."/>
            <person name="Rokhsar D."/>
            <person name="Grigoriev I.V."/>
        </authorList>
    </citation>
    <scope>NUCLEOTIDE SEQUENCE [LARGE SCALE GENOMIC DNA]</scope>
</reference>
<dbReference type="InterPro" id="IPR013210">
    <property type="entry name" value="LRR_N_plant-typ"/>
</dbReference>
<proteinExistence type="inferred from homology"/>
<evidence type="ECO:0000256" key="13">
    <source>
        <dbReference type="ARBA" id="ARBA00023180"/>
    </source>
</evidence>
<keyword evidence="4" id="KW-0808">Transferase</keyword>
<feature type="non-terminal residue" evidence="16">
    <location>
        <position position="936"/>
    </location>
</feature>
<evidence type="ECO:0000259" key="15">
    <source>
        <dbReference type="PROSITE" id="PS50011"/>
    </source>
</evidence>